<reference evidence="3" key="1">
    <citation type="submission" date="2022-11" db="UniProtKB">
        <authorList>
            <consortium name="WormBaseParasite"/>
        </authorList>
    </citation>
    <scope>IDENTIFICATION</scope>
</reference>
<evidence type="ECO:0000313" key="2">
    <source>
        <dbReference type="Proteomes" id="UP000887574"/>
    </source>
</evidence>
<organism evidence="2 3">
    <name type="scientific">Ditylenchus dipsaci</name>
    <dbReference type="NCBI Taxonomy" id="166011"/>
    <lineage>
        <taxon>Eukaryota</taxon>
        <taxon>Metazoa</taxon>
        <taxon>Ecdysozoa</taxon>
        <taxon>Nematoda</taxon>
        <taxon>Chromadorea</taxon>
        <taxon>Rhabditida</taxon>
        <taxon>Tylenchina</taxon>
        <taxon>Tylenchomorpha</taxon>
        <taxon>Sphaerularioidea</taxon>
        <taxon>Anguinidae</taxon>
        <taxon>Anguininae</taxon>
        <taxon>Ditylenchus</taxon>
    </lineage>
</organism>
<dbReference type="Proteomes" id="UP000887574">
    <property type="component" value="Unplaced"/>
</dbReference>
<name>A0A915EI64_9BILA</name>
<evidence type="ECO:0000256" key="1">
    <source>
        <dbReference type="SAM" id="MobiDB-lite"/>
    </source>
</evidence>
<accession>A0A915EI64</accession>
<proteinExistence type="predicted"/>
<feature type="region of interest" description="Disordered" evidence="1">
    <location>
        <begin position="1"/>
        <end position="22"/>
    </location>
</feature>
<keyword evidence="2" id="KW-1185">Reference proteome</keyword>
<dbReference type="AlphaFoldDB" id="A0A915EI64"/>
<dbReference type="WBParaSite" id="jg6593">
    <property type="protein sequence ID" value="jg6593"/>
    <property type="gene ID" value="jg6593"/>
</dbReference>
<protein>
    <submittedName>
        <fullName evidence="3">Uncharacterized protein</fullName>
    </submittedName>
</protein>
<sequence>MLLKKRQHNEVNNNNNNSPDKNMAFLKSMEQQELNCVVDELSLVTERRKRCWQLVELRTAKLNQMQEIVKCEEYTQKVKGI</sequence>
<evidence type="ECO:0000313" key="3">
    <source>
        <dbReference type="WBParaSite" id="jg6593"/>
    </source>
</evidence>